<protein>
    <submittedName>
        <fullName evidence="5">LCP family protein</fullName>
    </submittedName>
</protein>
<dbReference type="PANTHER" id="PTHR33392">
    <property type="entry name" value="POLYISOPRENYL-TEICHOIC ACID--PEPTIDOGLYCAN TEICHOIC ACID TRANSFERASE TAGU"/>
    <property type="match status" value="1"/>
</dbReference>
<evidence type="ECO:0000259" key="4">
    <source>
        <dbReference type="Pfam" id="PF03816"/>
    </source>
</evidence>
<dbReference type="Gene3D" id="3.40.630.190">
    <property type="entry name" value="LCP protein"/>
    <property type="match status" value="1"/>
</dbReference>
<dbReference type="PANTHER" id="PTHR33392:SF6">
    <property type="entry name" value="POLYISOPRENYL-TEICHOIC ACID--PEPTIDOGLYCAN TEICHOIC ACID TRANSFERASE TAGU"/>
    <property type="match status" value="1"/>
</dbReference>
<dbReference type="InterPro" id="IPR004474">
    <property type="entry name" value="LytR_CpsA_psr"/>
</dbReference>
<feature type="transmembrane region" description="Helical" evidence="3">
    <location>
        <begin position="98"/>
        <end position="122"/>
    </location>
</feature>
<evidence type="ECO:0000313" key="5">
    <source>
        <dbReference type="EMBL" id="MBD3934535.1"/>
    </source>
</evidence>
<evidence type="ECO:0000256" key="1">
    <source>
        <dbReference type="ARBA" id="ARBA00006068"/>
    </source>
</evidence>
<feature type="compositionally biased region" description="Basic and acidic residues" evidence="2">
    <location>
        <begin position="1"/>
        <end position="18"/>
    </location>
</feature>
<keyword evidence="3" id="KW-0812">Transmembrane</keyword>
<evidence type="ECO:0000256" key="2">
    <source>
        <dbReference type="SAM" id="MobiDB-lite"/>
    </source>
</evidence>
<feature type="domain" description="Cell envelope-related transcriptional attenuator" evidence="4">
    <location>
        <begin position="179"/>
        <end position="334"/>
    </location>
</feature>
<comment type="similarity">
    <text evidence="1">Belongs to the LytR/CpsA/Psr (LCP) family.</text>
</comment>
<feature type="region of interest" description="Disordered" evidence="2">
    <location>
        <begin position="416"/>
        <end position="466"/>
    </location>
</feature>
<feature type="region of interest" description="Disordered" evidence="2">
    <location>
        <begin position="1"/>
        <end position="95"/>
    </location>
</feature>
<proteinExistence type="inferred from homology"/>
<dbReference type="InterPro" id="IPR050922">
    <property type="entry name" value="LytR/CpsA/Psr_CW_biosynth"/>
</dbReference>
<keyword evidence="6" id="KW-1185">Reference proteome</keyword>
<organism evidence="5 6">
    <name type="scientific">Streptomyces chumphonensis</name>
    <dbReference type="NCBI Taxonomy" id="1214925"/>
    <lineage>
        <taxon>Bacteria</taxon>
        <taxon>Bacillati</taxon>
        <taxon>Actinomycetota</taxon>
        <taxon>Actinomycetes</taxon>
        <taxon>Kitasatosporales</taxon>
        <taxon>Streptomycetaceae</taxon>
        <taxon>Streptomyces</taxon>
    </lineage>
</organism>
<dbReference type="AlphaFoldDB" id="A0A927F3W8"/>
<dbReference type="Proteomes" id="UP000632289">
    <property type="component" value="Unassembled WGS sequence"/>
</dbReference>
<gene>
    <name evidence="5" type="ORF">IF129_23590</name>
</gene>
<sequence length="466" mass="50176">MGGGTVRDRPDQAADATHRPVRPGPRVQPRGVAGCLLGQPVPYTRAGRASRHKRGMDAVTNADAEGTPGPDPKGGADPAGERAEGTSEPSGARSDRRWLRWAAVGAAILVLAATGVGASLYLRFDNNITTDTGTAEILERYEEERPEPESHEAKNILIIGSDSRSGGNGKYGEDSGTARSDTAILLHLAADRESATAVSLPRDLMVTIPGCVSRQGEVEEEQFAQFNWAYQFGGASCTIRTVEELTDIRVDHHMVIDFKGFKEIVNAVGGVEVCLAEPVVDRDAKLDLPAGRQTLKGEDALGYVRARYALGNGSDTQRMTRQQEFLASLFQEVRSNGVLMNPAKLVPVLDSATSSITADEGLNSLTELYDLVRSVRDLPEEGVAFLTVPRQPYSQNPNRDELVQPDADRLFAMLREDRPVDVSNDPKPAEARPDEPIQDGTGEDVRGEPSPSPTYEGSTAEEDSCG</sequence>
<evidence type="ECO:0000256" key="3">
    <source>
        <dbReference type="SAM" id="Phobius"/>
    </source>
</evidence>
<evidence type="ECO:0000313" key="6">
    <source>
        <dbReference type="Proteomes" id="UP000632289"/>
    </source>
</evidence>
<name>A0A927F3W8_9ACTN</name>
<feature type="compositionally biased region" description="Low complexity" evidence="2">
    <location>
        <begin position="24"/>
        <end position="34"/>
    </location>
</feature>
<dbReference type="EMBL" id="JACXYU010000017">
    <property type="protein sequence ID" value="MBD3934535.1"/>
    <property type="molecule type" value="Genomic_DNA"/>
</dbReference>
<keyword evidence="3" id="KW-1133">Transmembrane helix</keyword>
<keyword evidence="3" id="KW-0472">Membrane</keyword>
<accession>A0A927F3W8</accession>
<comment type="caution">
    <text evidence="5">The sequence shown here is derived from an EMBL/GenBank/DDBJ whole genome shotgun (WGS) entry which is preliminary data.</text>
</comment>
<reference evidence="5" key="1">
    <citation type="submission" date="2020-09" db="EMBL/GenBank/DDBJ databases">
        <title>Secondary metabolite and genome analysis of marine Streptomyces chumphonensis KK1-2T.</title>
        <authorList>
            <person name="Phongsopitanun W."/>
            <person name="Kanchanasin P."/>
            <person name="Pittayakhajonwut P."/>
            <person name="Suwanborirux K."/>
            <person name="Tanasupawat S."/>
        </authorList>
    </citation>
    <scope>NUCLEOTIDE SEQUENCE</scope>
    <source>
        <strain evidence="5">KK1-2</strain>
    </source>
</reference>
<dbReference type="Pfam" id="PF03816">
    <property type="entry name" value="LytR_cpsA_psr"/>
    <property type="match status" value="1"/>
</dbReference>
<dbReference type="NCBIfam" id="TIGR00350">
    <property type="entry name" value="lytR_cpsA_psr"/>
    <property type="match status" value="1"/>
</dbReference>